<evidence type="ECO:0000256" key="7">
    <source>
        <dbReference type="ARBA" id="ARBA00023136"/>
    </source>
</evidence>
<keyword evidence="11" id="KW-1185">Reference proteome</keyword>
<dbReference type="OrthoDB" id="369569at2759"/>
<evidence type="ECO:0000313" key="11">
    <source>
        <dbReference type="Proteomes" id="UP000332933"/>
    </source>
</evidence>
<dbReference type="EMBL" id="VJMH01006072">
    <property type="protein sequence ID" value="KAF0691538.1"/>
    <property type="molecule type" value="Genomic_DNA"/>
</dbReference>
<dbReference type="PANTHER" id="PTHR19315">
    <property type="entry name" value="ER MEMBRANE PROTEIN COMPLEX SUBUNIT 4"/>
    <property type="match status" value="1"/>
</dbReference>
<evidence type="ECO:0000256" key="2">
    <source>
        <dbReference type="ARBA" id="ARBA00007715"/>
    </source>
</evidence>
<evidence type="ECO:0000313" key="10">
    <source>
        <dbReference type="EMBL" id="VFT94025.1"/>
    </source>
</evidence>
<comment type="subcellular location">
    <subcellularLocation>
        <location evidence="1">Endoplasmic reticulum membrane</location>
        <topology evidence="1">Multi-pass membrane protein</topology>
    </subcellularLocation>
</comment>
<proteinExistence type="inferred from homology"/>
<keyword evidence="7 8" id="KW-0472">Membrane</keyword>
<gene>
    <name evidence="10" type="primary">Aste57867_17269</name>
    <name evidence="9" type="ORF">As57867_017210</name>
    <name evidence="10" type="ORF">ASTE57867_17269</name>
</gene>
<dbReference type="InterPro" id="IPR009445">
    <property type="entry name" value="TMEM85/Emc4"/>
</dbReference>
<accession>A0A485L925</accession>
<evidence type="ECO:0000313" key="9">
    <source>
        <dbReference type="EMBL" id="KAF0691538.1"/>
    </source>
</evidence>
<dbReference type="Pfam" id="PF06417">
    <property type="entry name" value="EMC4"/>
    <property type="match status" value="1"/>
</dbReference>
<name>A0A485L925_9STRA</name>
<evidence type="ECO:0000256" key="6">
    <source>
        <dbReference type="ARBA" id="ARBA00022989"/>
    </source>
</evidence>
<dbReference type="GO" id="GO:0005789">
    <property type="term" value="C:endoplasmic reticulum membrane"/>
    <property type="evidence" value="ECO:0007669"/>
    <property type="project" value="UniProtKB-SubCell"/>
</dbReference>
<evidence type="ECO:0000256" key="5">
    <source>
        <dbReference type="ARBA" id="ARBA00022824"/>
    </source>
</evidence>
<reference evidence="10 11" key="1">
    <citation type="submission" date="2019-03" db="EMBL/GenBank/DDBJ databases">
        <authorList>
            <person name="Gaulin E."/>
            <person name="Dumas B."/>
        </authorList>
    </citation>
    <scope>NUCLEOTIDE SEQUENCE [LARGE SCALE GENOMIC DNA]</scope>
    <source>
        <strain evidence="10">CBS 568.67</strain>
    </source>
</reference>
<organism evidence="10 11">
    <name type="scientific">Aphanomyces stellatus</name>
    <dbReference type="NCBI Taxonomy" id="120398"/>
    <lineage>
        <taxon>Eukaryota</taxon>
        <taxon>Sar</taxon>
        <taxon>Stramenopiles</taxon>
        <taxon>Oomycota</taxon>
        <taxon>Saprolegniomycetes</taxon>
        <taxon>Saprolegniales</taxon>
        <taxon>Verrucalvaceae</taxon>
        <taxon>Aphanomyces</taxon>
    </lineage>
</organism>
<feature type="transmembrane region" description="Helical" evidence="8">
    <location>
        <begin position="117"/>
        <end position="137"/>
    </location>
</feature>
<keyword evidence="6 8" id="KW-1133">Transmembrane helix</keyword>
<evidence type="ECO:0000256" key="3">
    <source>
        <dbReference type="ARBA" id="ARBA00020820"/>
    </source>
</evidence>
<dbReference type="Proteomes" id="UP000332933">
    <property type="component" value="Unassembled WGS sequence"/>
</dbReference>
<feature type="transmembrane region" description="Helical" evidence="8">
    <location>
        <begin position="72"/>
        <end position="97"/>
    </location>
</feature>
<dbReference type="EMBL" id="CAADRA010006093">
    <property type="protein sequence ID" value="VFT94025.1"/>
    <property type="molecule type" value="Genomic_DNA"/>
</dbReference>
<protein>
    <recommendedName>
        <fullName evidence="3">ER membrane protein complex subunit 4</fullName>
    </recommendedName>
</protein>
<keyword evidence="4 8" id="KW-0812">Transmembrane</keyword>
<sequence length="172" mass="18844">MPTPRLRTRWDSTSTSPTYVFCLQFHPGLTRWHVQQSSAVTTATSADTLDLKKKRASEIAQAPFKGLFQTAFMMWMSGSSVNIFSIMITAMAIFNPLKALFDVNAAFVSVNDGKIDLTQMKITFIAANLVAIAAAVYKCGTMGLLPTTSADWTWLLPIKHAIESSASATPIY</sequence>
<keyword evidence="5" id="KW-0256">Endoplasmic reticulum</keyword>
<evidence type="ECO:0000256" key="1">
    <source>
        <dbReference type="ARBA" id="ARBA00004477"/>
    </source>
</evidence>
<dbReference type="AlphaFoldDB" id="A0A485L925"/>
<evidence type="ECO:0000256" key="8">
    <source>
        <dbReference type="SAM" id="Phobius"/>
    </source>
</evidence>
<evidence type="ECO:0000256" key="4">
    <source>
        <dbReference type="ARBA" id="ARBA00022692"/>
    </source>
</evidence>
<reference evidence="9" key="2">
    <citation type="submission" date="2019-06" db="EMBL/GenBank/DDBJ databases">
        <title>Genomics analysis of Aphanomyces spp. identifies a new class of oomycete effector associated with host adaptation.</title>
        <authorList>
            <person name="Gaulin E."/>
        </authorList>
    </citation>
    <scope>NUCLEOTIDE SEQUENCE</scope>
    <source>
        <strain evidence="9">CBS 578.67</strain>
    </source>
</reference>
<comment type="similarity">
    <text evidence="2">Belongs to the EMC4 family.</text>
</comment>